<organism evidence="1 2">
    <name type="scientific">Elysia crispata</name>
    <name type="common">lettuce slug</name>
    <dbReference type="NCBI Taxonomy" id="231223"/>
    <lineage>
        <taxon>Eukaryota</taxon>
        <taxon>Metazoa</taxon>
        <taxon>Spiralia</taxon>
        <taxon>Lophotrochozoa</taxon>
        <taxon>Mollusca</taxon>
        <taxon>Gastropoda</taxon>
        <taxon>Heterobranchia</taxon>
        <taxon>Euthyneura</taxon>
        <taxon>Panpulmonata</taxon>
        <taxon>Sacoglossa</taxon>
        <taxon>Placobranchoidea</taxon>
        <taxon>Plakobranchidae</taxon>
        <taxon>Elysia</taxon>
    </lineage>
</organism>
<protein>
    <submittedName>
        <fullName evidence="1">Uncharacterized protein</fullName>
    </submittedName>
</protein>
<name>A0AAE1B2K3_9GAST</name>
<comment type="caution">
    <text evidence="1">The sequence shown here is derived from an EMBL/GenBank/DDBJ whole genome shotgun (WGS) entry which is preliminary data.</text>
</comment>
<reference evidence="1" key="1">
    <citation type="journal article" date="2023" name="G3 (Bethesda)">
        <title>A reference genome for the long-term kleptoplast-retaining sea slug Elysia crispata morphotype clarki.</title>
        <authorList>
            <person name="Eastman K.E."/>
            <person name="Pendleton A.L."/>
            <person name="Shaikh M.A."/>
            <person name="Suttiyut T."/>
            <person name="Ogas R."/>
            <person name="Tomko P."/>
            <person name="Gavelis G."/>
            <person name="Widhalm J.R."/>
            <person name="Wisecaver J.H."/>
        </authorList>
    </citation>
    <scope>NUCLEOTIDE SEQUENCE</scope>
    <source>
        <strain evidence="1">ECLA1</strain>
    </source>
</reference>
<gene>
    <name evidence="1" type="ORF">RRG08_009536</name>
</gene>
<evidence type="ECO:0000313" key="1">
    <source>
        <dbReference type="EMBL" id="KAK3798214.1"/>
    </source>
</evidence>
<keyword evidence="2" id="KW-1185">Reference proteome</keyword>
<accession>A0AAE1B2K3</accession>
<dbReference type="AlphaFoldDB" id="A0AAE1B2K3"/>
<dbReference type="EMBL" id="JAWDGP010000708">
    <property type="protein sequence ID" value="KAK3798214.1"/>
    <property type="molecule type" value="Genomic_DNA"/>
</dbReference>
<proteinExistence type="predicted"/>
<evidence type="ECO:0000313" key="2">
    <source>
        <dbReference type="Proteomes" id="UP001283361"/>
    </source>
</evidence>
<sequence>MTPDFFQCQIKELSTMCPTRSLLQRFNQDSLSQLLQDAHNITPYEPFTLMTIQCPVGVERVQELHLGIVRGHNALVNVPRELIRLVQRQIPPPARSEYVDWKLVVEDGRLERGPVI</sequence>
<dbReference type="Proteomes" id="UP001283361">
    <property type="component" value="Unassembled WGS sequence"/>
</dbReference>